<proteinExistence type="predicted"/>
<dbReference type="InterPro" id="IPR005147">
    <property type="entry name" value="tRNA_synthase_B5-dom"/>
</dbReference>
<dbReference type="Pfam" id="PF03483">
    <property type="entry name" value="B3_4"/>
    <property type="match status" value="1"/>
</dbReference>
<evidence type="ECO:0000256" key="8">
    <source>
        <dbReference type="ARBA" id="ARBA00022917"/>
    </source>
</evidence>
<protein>
    <recommendedName>
        <fullName evidence="2">phenylalanine--tRNA ligase</fullName>
        <ecNumber evidence="2">6.1.1.20</ecNumber>
    </recommendedName>
</protein>
<dbReference type="GO" id="GO:0006432">
    <property type="term" value="P:phenylalanyl-tRNA aminoacylation"/>
    <property type="evidence" value="ECO:0007669"/>
    <property type="project" value="InterPro"/>
</dbReference>
<dbReference type="GO" id="GO:0005524">
    <property type="term" value="F:ATP binding"/>
    <property type="evidence" value="ECO:0007669"/>
    <property type="project" value="UniProtKB-KW"/>
</dbReference>
<dbReference type="PANTHER" id="PTHR10947">
    <property type="entry name" value="PHENYLALANYL-TRNA SYNTHETASE BETA CHAIN AND LEUCINE-RICH REPEAT-CONTAINING PROTEIN 47"/>
    <property type="match status" value="1"/>
</dbReference>
<comment type="cofactor">
    <cofactor evidence="1">
        <name>Mg(2+)</name>
        <dbReference type="ChEBI" id="CHEBI:18420"/>
    </cofactor>
</comment>
<dbReference type="Pfam" id="PF03484">
    <property type="entry name" value="B5"/>
    <property type="match status" value="1"/>
</dbReference>
<dbReference type="Gene3D" id="3.50.40.10">
    <property type="entry name" value="Phenylalanyl-trna Synthetase, Chain B, domain 3"/>
    <property type="match status" value="1"/>
</dbReference>
<dbReference type="EMBL" id="RFKV01000030">
    <property type="protein sequence ID" value="RMD77463.1"/>
    <property type="molecule type" value="Genomic_DNA"/>
</dbReference>
<evidence type="ECO:0000313" key="11">
    <source>
        <dbReference type="EMBL" id="RMD77463.1"/>
    </source>
</evidence>
<gene>
    <name evidence="11" type="ORF">D6810_00855</name>
</gene>
<dbReference type="Gene3D" id="3.30.56.10">
    <property type="match status" value="2"/>
</dbReference>
<dbReference type="SMART" id="SM00874">
    <property type="entry name" value="B5"/>
    <property type="match status" value="1"/>
</dbReference>
<dbReference type="GO" id="GO:0003723">
    <property type="term" value="F:RNA binding"/>
    <property type="evidence" value="ECO:0007669"/>
    <property type="project" value="InterPro"/>
</dbReference>
<keyword evidence="5" id="KW-0547">Nucleotide-binding</keyword>
<keyword evidence="7" id="KW-0460">Magnesium</keyword>
<evidence type="ECO:0000256" key="5">
    <source>
        <dbReference type="ARBA" id="ARBA00022741"/>
    </source>
</evidence>
<dbReference type="AlphaFoldDB" id="A0A3M0Z0B3"/>
<comment type="caution">
    <text evidence="11">The sequence shown here is derived from an EMBL/GenBank/DDBJ whole genome shotgun (WGS) entry which is preliminary data.</text>
</comment>
<evidence type="ECO:0000259" key="10">
    <source>
        <dbReference type="PROSITE" id="PS51483"/>
    </source>
</evidence>
<sequence>MLLLFSQLKKYVPGLEKSVKEVCDAFTLTGQMLDKIHQVKYEGKDDVLLDLEVRQNRSDLLSTIGLAREIACYMDLEIKLPKEYEFPRKSYSENILPIEVLCPDKVKKIKAIKFEGVEIKKSPRWLSDYLGLFGINSINNLVDLTNYVMLETGIPSHVFDADLVGDHLVWELSHGKYKKMVTLNGQQIEIPNDALVISDGRRPLSMSFIGGKEDALNERSRNVILEFGIYDQATVRRNSRQVKVVTEASTRLEKFLDTRLVDNALSMLVEMIQELCGGSIVAEYEYCNDNLVCKNLSVRFDLISQLAGVQISEDFSLHILNKLGFEPTSKDGSIHVKQALGRTDISCEYDLVEEVIRFYGYDKIPTNRLSINIVKDITLSRIKLMDKVTDLLVSKGYDETRSWVLVDEHKNLITSFYPQFDPIRVTNSINEEVPILRSSIAVNLVESYKKQFFNGIYDASIFEIGKIFYRDANKMIKEEYFLGLLVRSLASLQVDFDRVTSLLYSIVAYLGFSTHNFSLKKVKEKVIEIAHPNSYLEFFYKEELVGRIFVTSKYKYEPGEVVIMELNLTKLDKIVSTDSTAEELSDRVIYRDVNLECVDEFDLLKNINTFFENNDAGNVFDWHVIDRYKLSDKIKYTIRIGFIKIGEKEADTLVEKLLCSKH</sequence>
<keyword evidence="9" id="KW-0030">Aminoacyl-tRNA synthetase</keyword>
<keyword evidence="8" id="KW-0648">Protein biosynthesis</keyword>
<dbReference type="GO" id="GO:0009328">
    <property type="term" value="C:phenylalanine-tRNA ligase complex"/>
    <property type="evidence" value="ECO:0007669"/>
    <property type="project" value="TreeGrafter"/>
</dbReference>
<keyword evidence="6" id="KW-0067">ATP-binding</keyword>
<evidence type="ECO:0000256" key="1">
    <source>
        <dbReference type="ARBA" id="ARBA00001946"/>
    </source>
</evidence>
<dbReference type="InterPro" id="IPR009061">
    <property type="entry name" value="DNA-bd_dom_put_sf"/>
</dbReference>
<dbReference type="SMART" id="SM00873">
    <property type="entry name" value="B3_4"/>
    <property type="match status" value="1"/>
</dbReference>
<dbReference type="InterPro" id="IPR020825">
    <property type="entry name" value="Phe-tRNA_synthase-like_B3/B4"/>
</dbReference>
<dbReference type="SUPFAM" id="SSF56037">
    <property type="entry name" value="PheT/TilS domain"/>
    <property type="match status" value="1"/>
</dbReference>
<dbReference type="Pfam" id="PF17759">
    <property type="entry name" value="tRNA_synthFbeta"/>
    <property type="match status" value="1"/>
</dbReference>
<dbReference type="InterPro" id="IPR005146">
    <property type="entry name" value="B3/B4_tRNA-bd"/>
</dbReference>
<evidence type="ECO:0000256" key="4">
    <source>
        <dbReference type="ARBA" id="ARBA00022723"/>
    </source>
</evidence>
<keyword evidence="3" id="KW-0436">Ligase</keyword>
<evidence type="ECO:0000313" key="12">
    <source>
        <dbReference type="Proteomes" id="UP000269410"/>
    </source>
</evidence>
<dbReference type="SUPFAM" id="SSF55681">
    <property type="entry name" value="Class II aaRS and biotin synthetases"/>
    <property type="match status" value="1"/>
</dbReference>
<dbReference type="InterPro" id="IPR045060">
    <property type="entry name" value="Phe-tRNA-ligase_IIc_bsu"/>
</dbReference>
<dbReference type="Gene3D" id="3.30.930.10">
    <property type="entry name" value="Bira Bifunctional Protein, Domain 2"/>
    <property type="match status" value="1"/>
</dbReference>
<dbReference type="InterPro" id="IPR041616">
    <property type="entry name" value="PheRS_beta_core"/>
</dbReference>
<evidence type="ECO:0000256" key="3">
    <source>
        <dbReference type="ARBA" id="ARBA00022598"/>
    </source>
</evidence>
<feature type="domain" description="B5" evidence="10">
    <location>
        <begin position="291"/>
        <end position="366"/>
    </location>
</feature>
<dbReference type="InterPro" id="IPR045864">
    <property type="entry name" value="aa-tRNA-synth_II/BPL/LPL"/>
</dbReference>
<evidence type="ECO:0000256" key="9">
    <source>
        <dbReference type="ARBA" id="ARBA00023146"/>
    </source>
</evidence>
<evidence type="ECO:0000256" key="2">
    <source>
        <dbReference type="ARBA" id="ARBA00012814"/>
    </source>
</evidence>
<evidence type="ECO:0000256" key="7">
    <source>
        <dbReference type="ARBA" id="ARBA00022842"/>
    </source>
</evidence>
<dbReference type="PROSITE" id="PS51483">
    <property type="entry name" value="B5"/>
    <property type="match status" value="1"/>
</dbReference>
<reference evidence="11 12" key="1">
    <citation type="submission" date="2018-10" db="EMBL/GenBank/DDBJ databases">
        <title>Thermophilic Lithotrophy and Phototrophy in an Intertidal, Iron-rich, Geothermal Spring.</title>
        <authorList>
            <person name="Ward L.M."/>
            <person name="Idei A."/>
            <person name="Nakagawa M."/>
            <person name="Ueno Y."/>
            <person name="Fischer W."/>
            <person name="Mcglynn S.E."/>
        </authorList>
    </citation>
    <scope>NUCLEOTIDE SEQUENCE [LARGE SCALE GENOMIC DNA]</scope>
    <source>
        <strain evidence="11">J137</strain>
    </source>
</reference>
<dbReference type="SUPFAM" id="SSF46955">
    <property type="entry name" value="Putative DNA-binding domain"/>
    <property type="match status" value="2"/>
</dbReference>
<evidence type="ECO:0000256" key="6">
    <source>
        <dbReference type="ARBA" id="ARBA00022840"/>
    </source>
</evidence>
<dbReference type="EC" id="6.1.1.20" evidence="2"/>
<dbReference type="GO" id="GO:0004826">
    <property type="term" value="F:phenylalanine-tRNA ligase activity"/>
    <property type="evidence" value="ECO:0007669"/>
    <property type="project" value="UniProtKB-EC"/>
</dbReference>
<dbReference type="Proteomes" id="UP000269410">
    <property type="component" value="Unassembled WGS sequence"/>
</dbReference>
<dbReference type="PANTHER" id="PTHR10947:SF0">
    <property type="entry name" value="PHENYLALANINE--TRNA LIGASE BETA SUBUNIT"/>
    <property type="match status" value="1"/>
</dbReference>
<organism evidence="11 12">
    <name type="scientific">Candidatus Dojkabacteria bacterium</name>
    <dbReference type="NCBI Taxonomy" id="2099670"/>
    <lineage>
        <taxon>Bacteria</taxon>
        <taxon>Candidatus Dojkabacteria</taxon>
    </lineage>
</organism>
<accession>A0A3M0Z0B3</accession>
<dbReference type="GO" id="GO:0000287">
    <property type="term" value="F:magnesium ion binding"/>
    <property type="evidence" value="ECO:0007669"/>
    <property type="project" value="InterPro"/>
</dbReference>
<keyword evidence="4" id="KW-0479">Metal-binding</keyword>
<name>A0A3M0Z0B3_9BACT</name>